<dbReference type="Proteomes" id="UP000018412">
    <property type="component" value="Unassembled WGS sequence"/>
</dbReference>
<reference evidence="3" key="1">
    <citation type="submission" date="2013-10" db="EMBL/GenBank/DDBJ databases">
        <title>Draft genome sequence of Lactobacillus fermentum NB-22.</title>
        <authorList>
            <person name="Chaplin A.V."/>
            <person name="Shkoporov A.N."/>
            <person name="Khokhlova E.V."/>
            <person name="Efimov B.A."/>
            <person name="Kafarskaia L.I."/>
        </authorList>
    </citation>
    <scope>NUCLEOTIDE SEQUENCE [LARGE SCALE GENOMIC DNA]</scope>
    <source>
        <strain evidence="3">NB-22</strain>
    </source>
</reference>
<dbReference type="PANTHER" id="PTHR33990:SF5">
    <property type="entry name" value="PHNB-LIKE DOMAIN-CONTAINING PROTEIN"/>
    <property type="match status" value="1"/>
</dbReference>
<proteinExistence type="predicted"/>
<dbReference type="GO" id="GO:0032259">
    <property type="term" value="P:methylation"/>
    <property type="evidence" value="ECO:0007669"/>
    <property type="project" value="UniProtKB-KW"/>
</dbReference>
<dbReference type="InterPro" id="IPR028973">
    <property type="entry name" value="PhnB-like"/>
</dbReference>
<feature type="domain" description="PhnB-like" evidence="1">
    <location>
        <begin position="30"/>
        <end position="161"/>
    </location>
</feature>
<evidence type="ECO:0000313" key="3">
    <source>
        <dbReference type="Proteomes" id="UP000018412"/>
    </source>
</evidence>
<accession>A0A829M1S6</accession>
<dbReference type="EMBL" id="AYHA01000056">
    <property type="protein sequence ID" value="ESS01958.1"/>
    <property type="molecule type" value="Genomic_DNA"/>
</dbReference>
<keyword evidence="2" id="KW-0830">Ubiquinone</keyword>
<sequence length="169" mass="18577">MGWGSLTNGPIAPIIFFDTVKKRRNIMADIYPYLVFENAKEAMAYYAEQFDADIVARRPLTKAQVDSYGLELTDLDETTAYGEFTIAGQTFICADAMMAMPQTSSLVSILLDFADDNVAAADFFDHLAASDDQRVTLPFSPQPAGGQAGQIVDRYGITWLISAGFVKHE</sequence>
<protein>
    <submittedName>
        <fullName evidence="2">3-demethylubiquinone-9 3-methyltransferase</fullName>
    </submittedName>
</protein>
<keyword evidence="2" id="KW-0808">Transferase</keyword>
<evidence type="ECO:0000259" key="1">
    <source>
        <dbReference type="Pfam" id="PF06983"/>
    </source>
</evidence>
<comment type="caution">
    <text evidence="2">The sequence shown here is derived from an EMBL/GenBank/DDBJ whole genome shotgun (WGS) entry which is preliminary data.</text>
</comment>
<evidence type="ECO:0000313" key="2">
    <source>
        <dbReference type="EMBL" id="ESS01958.1"/>
    </source>
</evidence>
<organism evidence="2 3">
    <name type="scientific">Limosilactobacillus fermentum NB-22</name>
    <dbReference type="NCBI Taxonomy" id="1408443"/>
    <lineage>
        <taxon>Bacteria</taxon>
        <taxon>Bacillati</taxon>
        <taxon>Bacillota</taxon>
        <taxon>Bacilli</taxon>
        <taxon>Lactobacillales</taxon>
        <taxon>Lactobacillaceae</taxon>
        <taxon>Limosilactobacillus</taxon>
    </lineage>
</organism>
<name>A0A829M1S6_LIMFE</name>
<dbReference type="GO" id="GO:0008168">
    <property type="term" value="F:methyltransferase activity"/>
    <property type="evidence" value="ECO:0007669"/>
    <property type="project" value="UniProtKB-KW"/>
</dbReference>
<dbReference type="Gene3D" id="3.10.180.10">
    <property type="entry name" value="2,3-Dihydroxybiphenyl 1,2-Dioxygenase, domain 1"/>
    <property type="match status" value="1"/>
</dbReference>
<dbReference type="PANTHER" id="PTHR33990">
    <property type="entry name" value="PROTEIN YJDN-RELATED"/>
    <property type="match status" value="1"/>
</dbReference>
<dbReference type="SUPFAM" id="SSF54593">
    <property type="entry name" value="Glyoxalase/Bleomycin resistance protein/Dihydroxybiphenyl dioxygenase"/>
    <property type="match status" value="1"/>
</dbReference>
<keyword evidence="2" id="KW-0489">Methyltransferase</keyword>
<dbReference type="Pfam" id="PF06983">
    <property type="entry name" value="3-dmu-9_3-mt"/>
    <property type="match status" value="1"/>
</dbReference>
<gene>
    <name evidence="2" type="ORF">NB22_01975</name>
</gene>
<dbReference type="InterPro" id="IPR029068">
    <property type="entry name" value="Glyas_Bleomycin-R_OHBP_Dase"/>
</dbReference>
<dbReference type="AlphaFoldDB" id="A0A829M1S6"/>
<reference evidence="2 3" key="2">
    <citation type="journal article" date="2015" name="Genome Announc.">
        <title>Draft Genome Sequence of Lactobacillus fermentum NB-22.</title>
        <authorList>
            <person name="Chaplin A.V."/>
            <person name="Shkoporov A.N."/>
            <person name="Efimov B.A."/>
            <person name="Pikina A.P."/>
            <person name="Borisova O.Y."/>
            <person name="Gladko I.A."/>
            <person name="Postnikova E.A."/>
            <person name="Lordkipanidze A.E."/>
            <person name="Kafarskaia L.I."/>
        </authorList>
    </citation>
    <scope>NUCLEOTIDE SEQUENCE [LARGE SCALE GENOMIC DNA]</scope>
    <source>
        <strain evidence="2 3">NB-22</strain>
    </source>
</reference>